<dbReference type="InterPro" id="IPR007577">
    <property type="entry name" value="GlycoTrfase_DXD_sugar-bd_CS"/>
</dbReference>
<dbReference type="GO" id="GO:0016020">
    <property type="term" value="C:membrane"/>
    <property type="evidence" value="ECO:0007669"/>
    <property type="project" value="GOC"/>
</dbReference>
<organism evidence="2 3">
    <name type="scientific">Pseudotamlana haliotis</name>
    <dbReference type="NCBI Taxonomy" id="2614804"/>
    <lineage>
        <taxon>Bacteria</taxon>
        <taxon>Pseudomonadati</taxon>
        <taxon>Bacteroidota</taxon>
        <taxon>Flavobacteriia</taxon>
        <taxon>Flavobacteriales</taxon>
        <taxon>Flavobacteriaceae</taxon>
        <taxon>Pseudotamlana</taxon>
    </lineage>
</organism>
<dbReference type="PANTHER" id="PTHR32385:SF15">
    <property type="entry name" value="INOSITOL PHOSPHOCERAMIDE MANNOSYLTRANSFERASE 1"/>
    <property type="match status" value="1"/>
</dbReference>
<dbReference type="RefSeq" id="WP_150940589.1">
    <property type="nucleotide sequence ID" value="NZ_WAAT01000051.1"/>
</dbReference>
<gene>
    <name evidence="2" type="ORF">F6U93_13155</name>
</gene>
<protein>
    <submittedName>
        <fullName evidence="2">Glycosyl transferase</fullName>
    </submittedName>
</protein>
<proteinExistence type="predicted"/>
<comment type="caution">
    <text evidence="2">The sequence shown here is derived from an EMBL/GenBank/DDBJ whole genome shotgun (WGS) entry which is preliminary data.</text>
</comment>
<dbReference type="Gene3D" id="3.90.550.20">
    <property type="match status" value="1"/>
</dbReference>
<dbReference type="Proteomes" id="UP000441333">
    <property type="component" value="Unassembled WGS sequence"/>
</dbReference>
<evidence type="ECO:0000313" key="3">
    <source>
        <dbReference type="Proteomes" id="UP000441333"/>
    </source>
</evidence>
<accession>A0A6N6MD85</accession>
<dbReference type="SUPFAM" id="SSF53448">
    <property type="entry name" value="Nucleotide-diphospho-sugar transferases"/>
    <property type="match status" value="1"/>
</dbReference>
<dbReference type="Pfam" id="PF04488">
    <property type="entry name" value="Gly_transf_sug"/>
    <property type="match status" value="1"/>
</dbReference>
<keyword evidence="1 2" id="KW-0808">Transferase</keyword>
<sequence>MIPKIIHFCWLSGDPYPKLIDQCIQSWKKKLPDYEFMLWDTKRFDINSTLWTKQAFEAKKYAFASDYIRLYAVYNYGGIYLDTDVEVLKSFNNLLHLPYFAGTQYDHAIEAAIFGAEKNTDWLLEPLKHFENRAFIQEDGSFDTNTLPGTMEMLIKKKKDIVILNKTEIKNLPEIITNKNQLYLFPSEYFSPKHFHTKEIAKTKKTYSIHHYNAGWLTFMNKKRLQLVGLMGEETAEKILSFFAVRKIIKRLSSLNAGIIFMETYDLPVLFLYF</sequence>
<dbReference type="EMBL" id="WAAT01000051">
    <property type="protein sequence ID" value="KAB1066797.1"/>
    <property type="molecule type" value="Genomic_DNA"/>
</dbReference>
<dbReference type="InterPro" id="IPR051706">
    <property type="entry name" value="Glycosyltransferase_domain"/>
</dbReference>
<dbReference type="GO" id="GO:0051999">
    <property type="term" value="P:mannosyl-inositol phosphorylceramide biosynthetic process"/>
    <property type="evidence" value="ECO:0007669"/>
    <property type="project" value="TreeGrafter"/>
</dbReference>
<evidence type="ECO:0000313" key="2">
    <source>
        <dbReference type="EMBL" id="KAB1066797.1"/>
    </source>
</evidence>
<keyword evidence="3" id="KW-1185">Reference proteome</keyword>
<name>A0A6N6MD85_9FLAO</name>
<reference evidence="2 3" key="1">
    <citation type="submission" date="2019-09" db="EMBL/GenBank/DDBJ databases">
        <authorList>
            <person name="Cao W.R."/>
        </authorList>
    </citation>
    <scope>NUCLEOTIDE SEQUENCE [LARGE SCALE GENOMIC DNA]</scope>
    <source>
        <strain evidence="2 3">B1N29</strain>
    </source>
</reference>
<evidence type="ECO:0000256" key="1">
    <source>
        <dbReference type="ARBA" id="ARBA00022679"/>
    </source>
</evidence>
<dbReference type="PANTHER" id="PTHR32385">
    <property type="entry name" value="MANNOSYL PHOSPHORYLINOSITOL CERAMIDE SYNTHASE"/>
    <property type="match status" value="1"/>
</dbReference>
<dbReference type="InterPro" id="IPR029044">
    <property type="entry name" value="Nucleotide-diphossugar_trans"/>
</dbReference>
<dbReference type="AlphaFoldDB" id="A0A6N6MD85"/>
<dbReference type="GO" id="GO:0000030">
    <property type="term" value="F:mannosyltransferase activity"/>
    <property type="evidence" value="ECO:0007669"/>
    <property type="project" value="TreeGrafter"/>
</dbReference>